<reference evidence="11" key="1">
    <citation type="journal article" date="2014" name="Front. Microbiol.">
        <title>High frequency of phylogenetically diverse reductive dehalogenase-homologous genes in deep subseafloor sedimentary metagenomes.</title>
        <authorList>
            <person name="Kawai M."/>
            <person name="Futagami T."/>
            <person name="Toyoda A."/>
            <person name="Takaki Y."/>
            <person name="Nishi S."/>
            <person name="Hori S."/>
            <person name="Arai W."/>
            <person name="Tsubouchi T."/>
            <person name="Morono Y."/>
            <person name="Uchiyama I."/>
            <person name="Ito T."/>
            <person name="Fujiyama A."/>
            <person name="Inagaki F."/>
            <person name="Takami H."/>
        </authorList>
    </citation>
    <scope>NUCLEOTIDE SEQUENCE</scope>
    <source>
        <strain evidence="11">Expedition CK06-06</strain>
    </source>
</reference>
<comment type="cofactor">
    <cofactor evidence="2">
        <name>Mg(2+)</name>
        <dbReference type="ChEBI" id="CHEBI:18420"/>
    </cofactor>
</comment>
<dbReference type="EMBL" id="BARV01016788">
    <property type="protein sequence ID" value="GAI30843.1"/>
    <property type="molecule type" value="Genomic_DNA"/>
</dbReference>
<evidence type="ECO:0000256" key="7">
    <source>
        <dbReference type="ARBA" id="ARBA00023002"/>
    </source>
</evidence>
<dbReference type="InterPro" id="IPR003821">
    <property type="entry name" value="DXP_reductoisomerase"/>
</dbReference>
<dbReference type="SUPFAM" id="SSF55347">
    <property type="entry name" value="Glyceraldehyde-3-phosphate dehydrogenase-like, C-terminal domain"/>
    <property type="match status" value="1"/>
</dbReference>
<dbReference type="UniPathway" id="UPA00056">
    <property type="reaction ID" value="UER00092"/>
</dbReference>
<dbReference type="GO" id="GO:0070402">
    <property type="term" value="F:NADPH binding"/>
    <property type="evidence" value="ECO:0007669"/>
    <property type="project" value="TreeGrafter"/>
</dbReference>
<protein>
    <recommendedName>
        <fullName evidence="5">1-deoxy-D-xylulose-5-phosphate reductoisomerase</fullName>
        <ecNumber evidence="5">1.1.1.267</ecNumber>
    </recommendedName>
</protein>
<comment type="caution">
    <text evidence="11">The sequence shown here is derived from an EMBL/GenBank/DDBJ whole genome shotgun (WGS) entry which is preliminary data.</text>
</comment>
<sequence length="273" mass="30358">AGKMVALANKESLVMAGEIITNEAKLNGAQIMPIDSEHSAIWQCLEGETQKATQLILTASGGPFRHYSSAQLNEVTAEQALRHPSWRMGRKVTVDSATLMNKGLEVIEAHWLFDMPFDNIKVLVHPQSIVHSMVEFIDGSVKAQLGYPDMRLPIQYALSYPERLANPQLPRLDWESIKNLTFEQPDLDTFPCLKLAIEAGKKGGTYPAVLCAADEVAVELFLSQRIKFTDIAKLVEQALEEHQATSHPTLEEIMAADNWAREKVMPLVGRDNP</sequence>
<dbReference type="SUPFAM" id="SSF69055">
    <property type="entry name" value="1-deoxy-D-xylulose-5-phosphate reductoisomerase, C-terminal domain"/>
    <property type="match status" value="1"/>
</dbReference>
<dbReference type="AlphaFoldDB" id="X1MHT8"/>
<evidence type="ECO:0000256" key="2">
    <source>
        <dbReference type="ARBA" id="ARBA00001946"/>
    </source>
</evidence>
<dbReference type="InterPro" id="IPR036169">
    <property type="entry name" value="DXPR_C_sf"/>
</dbReference>
<dbReference type="GO" id="GO:0030145">
    <property type="term" value="F:manganese ion binding"/>
    <property type="evidence" value="ECO:0007669"/>
    <property type="project" value="TreeGrafter"/>
</dbReference>
<dbReference type="PANTHER" id="PTHR30525:SF0">
    <property type="entry name" value="1-DEOXY-D-XYLULOSE 5-PHOSPHATE REDUCTOISOMERASE, CHLOROPLASTIC"/>
    <property type="match status" value="1"/>
</dbReference>
<comment type="similarity">
    <text evidence="4">Belongs to the DXR family.</text>
</comment>
<organism evidence="11">
    <name type="scientific">marine sediment metagenome</name>
    <dbReference type="NCBI Taxonomy" id="412755"/>
    <lineage>
        <taxon>unclassified sequences</taxon>
        <taxon>metagenomes</taxon>
        <taxon>ecological metagenomes</taxon>
    </lineage>
</organism>
<dbReference type="Gene3D" id="1.10.1740.10">
    <property type="match status" value="1"/>
</dbReference>
<dbReference type="Gene3D" id="3.40.50.720">
    <property type="entry name" value="NAD(P)-binding Rossmann-like Domain"/>
    <property type="match status" value="1"/>
</dbReference>
<keyword evidence="7" id="KW-0560">Oxidoreductase</keyword>
<dbReference type="GO" id="GO:0051484">
    <property type="term" value="P:isopentenyl diphosphate biosynthetic process, methylerythritol 4-phosphate pathway involved in terpenoid biosynthetic process"/>
    <property type="evidence" value="ECO:0007669"/>
    <property type="project" value="TreeGrafter"/>
</dbReference>
<dbReference type="EC" id="1.1.1.267" evidence="5"/>
<evidence type="ECO:0000313" key="11">
    <source>
        <dbReference type="EMBL" id="GAI30843.1"/>
    </source>
</evidence>
<dbReference type="NCBIfam" id="TIGR00243">
    <property type="entry name" value="Dxr"/>
    <property type="match status" value="1"/>
</dbReference>
<dbReference type="HAMAP" id="MF_00183">
    <property type="entry name" value="DXP_reductoisom"/>
    <property type="match status" value="1"/>
</dbReference>
<dbReference type="InterPro" id="IPR013644">
    <property type="entry name" value="DXP_reductoisomerase_C"/>
</dbReference>
<keyword evidence="6" id="KW-0479">Metal-binding</keyword>
<feature type="non-terminal residue" evidence="11">
    <location>
        <position position="1"/>
    </location>
</feature>
<dbReference type="GO" id="GO:0030604">
    <property type="term" value="F:1-deoxy-D-xylulose-5-phosphate reductoisomerase activity"/>
    <property type="evidence" value="ECO:0007669"/>
    <property type="project" value="UniProtKB-EC"/>
</dbReference>
<gene>
    <name evidence="11" type="ORF">S06H3_28734</name>
</gene>
<proteinExistence type="inferred from homology"/>
<feature type="domain" description="1-deoxy-D-xylulose 5-phosphate reductoisomerase C-terminal" evidence="9">
    <location>
        <begin position="31"/>
        <end position="113"/>
    </location>
</feature>
<accession>X1MHT8</accession>
<name>X1MHT8_9ZZZZ</name>
<evidence type="ECO:0000259" key="9">
    <source>
        <dbReference type="Pfam" id="PF08436"/>
    </source>
</evidence>
<evidence type="ECO:0000256" key="5">
    <source>
        <dbReference type="ARBA" id="ARBA00012366"/>
    </source>
</evidence>
<dbReference type="Pfam" id="PF08436">
    <property type="entry name" value="DXP_redisom_C"/>
    <property type="match status" value="1"/>
</dbReference>
<evidence type="ECO:0000256" key="6">
    <source>
        <dbReference type="ARBA" id="ARBA00022723"/>
    </source>
</evidence>
<evidence type="ECO:0000256" key="3">
    <source>
        <dbReference type="ARBA" id="ARBA00005094"/>
    </source>
</evidence>
<evidence type="ECO:0000259" key="10">
    <source>
        <dbReference type="Pfam" id="PF13288"/>
    </source>
</evidence>
<dbReference type="Pfam" id="PF13288">
    <property type="entry name" value="DXPR_C"/>
    <property type="match status" value="1"/>
</dbReference>
<feature type="domain" description="DXP reductoisomerase C-terminal" evidence="10">
    <location>
        <begin position="145"/>
        <end position="262"/>
    </location>
</feature>
<comment type="catalytic activity">
    <reaction evidence="8">
        <text>2-C-methyl-D-erythritol 4-phosphate + NADP(+) = 1-deoxy-D-xylulose 5-phosphate + NADPH + H(+)</text>
        <dbReference type="Rhea" id="RHEA:13717"/>
        <dbReference type="ChEBI" id="CHEBI:15378"/>
        <dbReference type="ChEBI" id="CHEBI:57783"/>
        <dbReference type="ChEBI" id="CHEBI:57792"/>
        <dbReference type="ChEBI" id="CHEBI:58262"/>
        <dbReference type="ChEBI" id="CHEBI:58349"/>
        <dbReference type="EC" id="1.1.1.267"/>
    </reaction>
    <physiologicalReaction direction="right-to-left" evidence="8">
        <dbReference type="Rhea" id="RHEA:13719"/>
    </physiologicalReaction>
</comment>
<dbReference type="PANTHER" id="PTHR30525">
    <property type="entry name" value="1-DEOXY-D-XYLULOSE 5-PHOSPHATE REDUCTOISOMERASE"/>
    <property type="match status" value="1"/>
</dbReference>
<evidence type="ECO:0000256" key="4">
    <source>
        <dbReference type="ARBA" id="ARBA00006825"/>
    </source>
</evidence>
<comment type="cofactor">
    <cofactor evidence="1">
        <name>Mn(2+)</name>
        <dbReference type="ChEBI" id="CHEBI:29035"/>
    </cofactor>
</comment>
<dbReference type="InterPro" id="IPR026877">
    <property type="entry name" value="DXPR_C"/>
</dbReference>
<evidence type="ECO:0000256" key="8">
    <source>
        <dbReference type="ARBA" id="ARBA00048543"/>
    </source>
</evidence>
<evidence type="ECO:0000256" key="1">
    <source>
        <dbReference type="ARBA" id="ARBA00001936"/>
    </source>
</evidence>
<comment type="pathway">
    <text evidence="3">Isoprenoid biosynthesis; isopentenyl diphosphate biosynthesis via DXP pathway; isopentenyl diphosphate from 1-deoxy-D-xylulose 5-phosphate: step 1/6.</text>
</comment>